<comment type="caution">
    <text evidence="3">The sequence shown here is derived from an EMBL/GenBank/DDBJ whole genome shotgun (WGS) entry which is preliminary data.</text>
</comment>
<evidence type="ECO:0000313" key="3">
    <source>
        <dbReference type="EMBL" id="KAI7837409.1"/>
    </source>
</evidence>
<protein>
    <recommendedName>
        <fullName evidence="5">P/Homo B domain-containing protein</fullName>
    </recommendedName>
</protein>
<feature type="chain" id="PRO_5042025376" description="P/Homo B domain-containing protein" evidence="2">
    <location>
        <begin position="21"/>
        <end position="568"/>
    </location>
</feature>
<dbReference type="Proteomes" id="UP001205105">
    <property type="component" value="Unassembled WGS sequence"/>
</dbReference>
<dbReference type="AlphaFoldDB" id="A0AAD5GYQ2"/>
<keyword evidence="4" id="KW-1185">Reference proteome</keyword>
<name>A0AAD5GYQ2_9CHLO</name>
<dbReference type="Gene3D" id="2.60.120.260">
    <property type="entry name" value="Galactose-binding domain-like"/>
    <property type="match status" value="1"/>
</dbReference>
<feature type="compositionally biased region" description="Gly residues" evidence="1">
    <location>
        <begin position="236"/>
        <end position="251"/>
    </location>
</feature>
<organism evidence="3 4">
    <name type="scientific">Chlorella ohadii</name>
    <dbReference type="NCBI Taxonomy" id="2649997"/>
    <lineage>
        <taxon>Eukaryota</taxon>
        <taxon>Viridiplantae</taxon>
        <taxon>Chlorophyta</taxon>
        <taxon>core chlorophytes</taxon>
        <taxon>Trebouxiophyceae</taxon>
        <taxon>Chlorellales</taxon>
        <taxon>Chlorellaceae</taxon>
        <taxon>Chlorella clade</taxon>
        <taxon>Chlorella</taxon>
    </lineage>
</organism>
<evidence type="ECO:0000256" key="1">
    <source>
        <dbReference type="SAM" id="MobiDB-lite"/>
    </source>
</evidence>
<evidence type="ECO:0000256" key="2">
    <source>
        <dbReference type="SAM" id="SignalP"/>
    </source>
</evidence>
<feature type="region of interest" description="Disordered" evidence="1">
    <location>
        <begin position="191"/>
        <end position="251"/>
    </location>
</feature>
<dbReference type="EMBL" id="JADXDR010000154">
    <property type="protein sequence ID" value="KAI7837409.1"/>
    <property type="molecule type" value="Genomic_DNA"/>
</dbReference>
<evidence type="ECO:0008006" key="5">
    <source>
        <dbReference type="Google" id="ProtNLM"/>
    </source>
</evidence>
<feature type="signal peptide" evidence="2">
    <location>
        <begin position="1"/>
        <end position="20"/>
    </location>
</feature>
<evidence type="ECO:0000313" key="4">
    <source>
        <dbReference type="Proteomes" id="UP001205105"/>
    </source>
</evidence>
<proteinExistence type="predicted"/>
<reference evidence="3" key="1">
    <citation type="submission" date="2020-11" db="EMBL/GenBank/DDBJ databases">
        <title>Chlorella ohadii genome sequencing and assembly.</title>
        <authorList>
            <person name="Murik O."/>
            <person name="Treves H."/>
            <person name="Kedem I."/>
            <person name="Shotland Y."/>
            <person name="Kaplan A."/>
        </authorList>
    </citation>
    <scope>NUCLEOTIDE SEQUENCE</scope>
    <source>
        <strain evidence="3">1</strain>
    </source>
</reference>
<accession>A0AAD5GYQ2</accession>
<gene>
    <name evidence="3" type="ORF">COHA_008776</name>
</gene>
<sequence>MARRLAALLLPLLAAAAVQAAAGSPACRTYTSKGLIQPATGSLQDVIVVQDAFFVNDASVTLDVAHRRIGALKISLGAAPFSNSGAPATAHPTIILKTHGQGRRGDNLYRTTFNDNAATTFPINASFAPFTGTWRPVQRMSFLFDGTQTTAGSGGSQGLWTLTVADVAPNNTLRDIHLNGWTLVLCEAANSAPSGPNPSPSPAVDGDMSSGATASPSPAPVPPVVASNGPPEPTGTGTGAGTGSGTVGTPGRGSSIFGWQVVYKNQPPGAAAPVPSPPAAGTGIGTGSALGPVLQPWQQLLQQRPVLTMMEQNIAAIASGVGGNCDEACAAAKQKLWRAAVFGLYFHALAEHRHHKRHPDEPSLTHAWLQRMQDFLPGDNQRLAKLQAWLEERHVEMRGLGDWLRSHLQLPEGGALHITLPNIQLGGGDGAARLQAALASGGERMKAIMGVFAAAGDGLGSLAKGLASSQVNTAKQLASVVGSNWQQWQQAMGTNAGALASMFAQGADALAAAAVGGIDRLSDVAGSIDSRGEAVHAFLNSMKGQSIDQVTQQSLSEIASQLGELFNQ</sequence>
<keyword evidence="2" id="KW-0732">Signal</keyword>